<dbReference type="Gene3D" id="3.40.50.2000">
    <property type="entry name" value="Glycogen Phosphorylase B"/>
    <property type="match status" value="1"/>
</dbReference>
<evidence type="ECO:0000313" key="2">
    <source>
        <dbReference type="Proteomes" id="UP000613193"/>
    </source>
</evidence>
<dbReference type="AlphaFoldDB" id="A0A934PW72"/>
<proteinExistence type="predicted"/>
<sequence>MKLLSFHPFSLYSNGGGNRILRRLYLGREKNVSTLVVEGTPLKPHQGNIDETIIYASPLTRKWARWKLRNLLIWLRYNTFKPITIRKVQQAAKKIQYDVLHVVQHGPFCAALCTDKFIINKQFWLSVHDHYTTTHTSFDDAKLLWNKADRRLVISDELGKEYRRLFGDYNYEIITDGVKASEIKEPATTGSSPVIIYFAGLLHITYIPLFNVLADALDALSKQGHSFQLILRGTQRIPFLDNRLFATTYREVSLNDAELKQELDSSDILYLPIKFSIPDFYLYSLSTKMVGYLGAPGAILYHGPADSAACHLLQQHNAAVCCGKLDADELSIDILNLIANKADIAANAKQLAMERFDLQQIQKRFWQE</sequence>
<organism evidence="1 2">
    <name type="scientific">Mucilaginibacter segetis</name>
    <dbReference type="NCBI Taxonomy" id="2793071"/>
    <lineage>
        <taxon>Bacteria</taxon>
        <taxon>Pseudomonadati</taxon>
        <taxon>Bacteroidota</taxon>
        <taxon>Sphingobacteriia</taxon>
        <taxon>Sphingobacteriales</taxon>
        <taxon>Sphingobacteriaceae</taxon>
        <taxon>Mucilaginibacter</taxon>
    </lineage>
</organism>
<name>A0A934PW72_9SPHI</name>
<dbReference type="RefSeq" id="WP_200067200.1">
    <property type="nucleotide sequence ID" value="NZ_JAEHFW010000003.1"/>
</dbReference>
<comment type="caution">
    <text evidence="1">The sequence shown here is derived from an EMBL/GenBank/DDBJ whole genome shotgun (WGS) entry which is preliminary data.</text>
</comment>
<reference evidence="1" key="1">
    <citation type="submission" date="2020-12" db="EMBL/GenBank/DDBJ databases">
        <title>Bacterial novel species Mucilaginibacter sp. SD-g isolated from soil.</title>
        <authorList>
            <person name="Jung H.-Y."/>
        </authorList>
    </citation>
    <scope>NUCLEOTIDE SEQUENCE</scope>
    <source>
        <strain evidence="1">SD-g</strain>
    </source>
</reference>
<dbReference type="SUPFAM" id="SSF53756">
    <property type="entry name" value="UDP-Glycosyltransferase/glycogen phosphorylase"/>
    <property type="match status" value="1"/>
</dbReference>
<gene>
    <name evidence="1" type="ORF">I5M19_15140</name>
</gene>
<protein>
    <submittedName>
        <fullName evidence="1">Uncharacterized protein</fullName>
    </submittedName>
</protein>
<dbReference type="EMBL" id="JAEHFW010000003">
    <property type="protein sequence ID" value="MBK0380657.1"/>
    <property type="molecule type" value="Genomic_DNA"/>
</dbReference>
<dbReference type="Proteomes" id="UP000613193">
    <property type="component" value="Unassembled WGS sequence"/>
</dbReference>
<evidence type="ECO:0000313" key="1">
    <source>
        <dbReference type="EMBL" id="MBK0380657.1"/>
    </source>
</evidence>
<keyword evidence="2" id="KW-1185">Reference proteome</keyword>
<accession>A0A934PW72</accession>